<proteinExistence type="predicted"/>
<reference evidence="2" key="2">
    <citation type="submission" date="2025-08" db="UniProtKB">
        <authorList>
            <consortium name="RefSeq"/>
        </authorList>
    </citation>
    <scope>IDENTIFICATION</scope>
    <source>
        <tissue evidence="2">Leaf</tissue>
    </source>
</reference>
<reference evidence="1" key="1">
    <citation type="journal article" date="2014" name="Nat. Commun.">
        <title>The tobacco genome sequence and its comparison with those of tomato and potato.</title>
        <authorList>
            <person name="Sierro N."/>
            <person name="Battey J.N."/>
            <person name="Ouadi S."/>
            <person name="Bakaher N."/>
            <person name="Bovet L."/>
            <person name="Willig A."/>
            <person name="Goepfert S."/>
            <person name="Peitsch M.C."/>
            <person name="Ivanov N.V."/>
        </authorList>
    </citation>
    <scope>NUCLEOTIDE SEQUENCE [LARGE SCALE GENOMIC DNA]</scope>
</reference>
<sequence length="664" mass="72705">MEEQASSSGASSSSSSQPQPHSQPSLDDCLKLLRGERDEQRLAGLLLVTKFCNKDDHAAIRMVYDAVGPQFLHRLLRTGTGKGSDRPGDNRDAYLQLSITVLAAFCRVPEIAASEDMVTKIPLIVEIMSAKAGSPIIEECYEFLFLVSAANEEGVKTLYDSGGLHVVASQMSILPDGSHMIELAMRLVHMIELAMRLVQIIVIKLPSENVYSEHPADLSMVLAAVAKQFAVLQNALKFEALHLLSTILSNSYFVLVYDALRLMKNDVWSTNMRIGIVAILQNRVAPSHKLQALILAESVISIVGEGWLIGEMNLTDSMPADRCILLVLESSRVEIAVLLNDLAYLKYEASKESSNRENILVKQRNLGVAFSLVEKIIKLISSFGGEESTANAVISESTFTKIISGLNETIGVVLDYLRDAKEHGQMKGDDLLAAVRVIGSYLAEAPHACKDKVTALLGYMLSIEGEDELSPFYSICFLLPMLCQITLKTGGCKILASSGAFREVAGCLIALIEQNNYTSEDNGSIFLACDTVLNLLLKREQIKFPSDDPSFIRLLVALLHWAEGTDDASIVMMASSICSLILDLKSEEALLNHPDFAAGNITSLSKLIGRSFAMCGQELMSDDAKAEVDLFQIISSAYSSWADRFPRIRQAVESSRPFPFRHVS</sequence>
<accession>A0AC58TYJ1</accession>
<evidence type="ECO:0000313" key="1">
    <source>
        <dbReference type="Proteomes" id="UP000790787"/>
    </source>
</evidence>
<gene>
    <name evidence="2" type="primary">LOC107812431</name>
</gene>
<organism evidence="1 2">
    <name type="scientific">Nicotiana tabacum</name>
    <name type="common">Common tobacco</name>
    <dbReference type="NCBI Taxonomy" id="4097"/>
    <lineage>
        <taxon>Eukaryota</taxon>
        <taxon>Viridiplantae</taxon>
        <taxon>Streptophyta</taxon>
        <taxon>Embryophyta</taxon>
        <taxon>Tracheophyta</taxon>
        <taxon>Spermatophyta</taxon>
        <taxon>Magnoliopsida</taxon>
        <taxon>eudicotyledons</taxon>
        <taxon>Gunneridae</taxon>
        <taxon>Pentapetalae</taxon>
        <taxon>asterids</taxon>
        <taxon>lamiids</taxon>
        <taxon>Solanales</taxon>
        <taxon>Solanaceae</taxon>
        <taxon>Nicotianoideae</taxon>
        <taxon>Nicotianeae</taxon>
        <taxon>Nicotiana</taxon>
    </lineage>
</organism>
<keyword evidence="1" id="KW-1185">Reference proteome</keyword>
<protein>
    <submittedName>
        <fullName evidence="2">Uncharacterized protein LOC107812431</fullName>
    </submittedName>
</protein>
<dbReference type="RefSeq" id="XP_075102299.1">
    <property type="nucleotide sequence ID" value="XM_075246198.1"/>
</dbReference>
<dbReference type="Proteomes" id="UP000790787">
    <property type="component" value="Chromosome 23"/>
</dbReference>
<evidence type="ECO:0000313" key="2">
    <source>
        <dbReference type="RefSeq" id="XP_075102299.1"/>
    </source>
</evidence>
<name>A0AC58TYJ1_TOBAC</name>